<dbReference type="AlphaFoldDB" id="A0A1I4ZJ76"/>
<dbReference type="CDD" id="cd07067">
    <property type="entry name" value="HP_PGM_like"/>
    <property type="match status" value="1"/>
</dbReference>
<feature type="active site" description="Proton donor/acceptor" evidence="1">
    <location>
        <position position="85"/>
    </location>
</feature>
<dbReference type="InterPro" id="IPR050275">
    <property type="entry name" value="PGM_Phosphatase"/>
</dbReference>
<organism evidence="3 4">
    <name type="scientific">Proteiniclasticum ruminis</name>
    <dbReference type="NCBI Taxonomy" id="398199"/>
    <lineage>
        <taxon>Bacteria</taxon>
        <taxon>Bacillati</taxon>
        <taxon>Bacillota</taxon>
        <taxon>Clostridia</taxon>
        <taxon>Eubacteriales</taxon>
        <taxon>Clostridiaceae</taxon>
        <taxon>Proteiniclasticum</taxon>
    </lineage>
</organism>
<dbReference type="InterPro" id="IPR013078">
    <property type="entry name" value="His_Pase_superF_clade-1"/>
</dbReference>
<name>A0A1I4ZJ76_9CLOT</name>
<dbReference type="SMART" id="SM00855">
    <property type="entry name" value="PGAM"/>
    <property type="match status" value="1"/>
</dbReference>
<dbReference type="InterPro" id="IPR029033">
    <property type="entry name" value="His_PPase_superfam"/>
</dbReference>
<evidence type="ECO:0000256" key="1">
    <source>
        <dbReference type="PIRSR" id="PIRSR613078-1"/>
    </source>
</evidence>
<gene>
    <name evidence="3" type="ORF">SAMN04488695_1023</name>
</gene>
<evidence type="ECO:0000256" key="2">
    <source>
        <dbReference type="PIRSR" id="PIRSR613078-2"/>
    </source>
</evidence>
<accession>A0A1I4ZJ76</accession>
<feature type="active site" description="Tele-phosphohistidine intermediate" evidence="1">
    <location>
        <position position="9"/>
    </location>
</feature>
<evidence type="ECO:0000313" key="3">
    <source>
        <dbReference type="EMBL" id="SFN49980.1"/>
    </source>
</evidence>
<sequence length="203" mass="23463">MGKIITIQHTESVHHTNGMVGSWTDWDLTEKGKREADLIGENLFAELSSEKAVLYSSDLKRAKQTADLIGGYFGLVPDLREELRERNLGAAVGKSVLWMRKHMEMQEEKVEDRMFSDAESRQDLWRRLEKFYNEVLKNEERTVFLVSHGDTLSILHPMLLGLPLETMNQLRFQGFSGGVSQMNIEKEGQVRLRKFSDLSYKRK</sequence>
<evidence type="ECO:0000313" key="4">
    <source>
        <dbReference type="Proteomes" id="UP000181899"/>
    </source>
</evidence>
<dbReference type="GO" id="GO:0016791">
    <property type="term" value="F:phosphatase activity"/>
    <property type="evidence" value="ECO:0007669"/>
    <property type="project" value="TreeGrafter"/>
</dbReference>
<protein>
    <submittedName>
        <fullName evidence="3">Probable phosphoglycerate mutase</fullName>
    </submittedName>
</protein>
<dbReference type="Proteomes" id="UP000181899">
    <property type="component" value="Unassembled WGS sequence"/>
</dbReference>
<dbReference type="PANTHER" id="PTHR48100">
    <property type="entry name" value="BROAD-SPECIFICITY PHOSPHATASE YOR283W-RELATED"/>
    <property type="match status" value="1"/>
</dbReference>
<dbReference type="PANTHER" id="PTHR48100:SF1">
    <property type="entry name" value="HISTIDINE PHOSPHATASE FAMILY PROTEIN-RELATED"/>
    <property type="match status" value="1"/>
</dbReference>
<dbReference type="Gene3D" id="3.40.50.1240">
    <property type="entry name" value="Phosphoglycerate mutase-like"/>
    <property type="match status" value="1"/>
</dbReference>
<keyword evidence="4" id="KW-1185">Reference proteome</keyword>
<dbReference type="EMBL" id="FOVK01000002">
    <property type="protein sequence ID" value="SFN49980.1"/>
    <property type="molecule type" value="Genomic_DNA"/>
</dbReference>
<proteinExistence type="predicted"/>
<dbReference type="Pfam" id="PF00300">
    <property type="entry name" value="His_Phos_1"/>
    <property type="match status" value="1"/>
</dbReference>
<dbReference type="GO" id="GO:0005737">
    <property type="term" value="C:cytoplasm"/>
    <property type="evidence" value="ECO:0007669"/>
    <property type="project" value="TreeGrafter"/>
</dbReference>
<dbReference type="SUPFAM" id="SSF53254">
    <property type="entry name" value="Phosphoglycerate mutase-like"/>
    <property type="match status" value="1"/>
</dbReference>
<reference evidence="3 4" key="1">
    <citation type="submission" date="2016-10" db="EMBL/GenBank/DDBJ databases">
        <authorList>
            <person name="de Groot N.N."/>
        </authorList>
    </citation>
    <scope>NUCLEOTIDE SEQUENCE [LARGE SCALE GENOMIC DNA]</scope>
    <source>
        <strain evidence="3 4">ML2</strain>
    </source>
</reference>
<dbReference type="RefSeq" id="WP_074910949.1">
    <property type="nucleotide sequence ID" value="NZ_FOVK01000002.1"/>
</dbReference>
<feature type="binding site" evidence="2">
    <location>
        <position position="61"/>
    </location>
    <ligand>
        <name>substrate</name>
    </ligand>
</feature>
<dbReference type="OrthoDB" id="9781415at2"/>